<dbReference type="InterPro" id="IPR003509">
    <property type="entry name" value="UPF0102_YraN-like"/>
</dbReference>
<dbReference type="CDD" id="cd20736">
    <property type="entry name" value="PoNe_Nuclease"/>
    <property type="match status" value="1"/>
</dbReference>
<protein>
    <recommendedName>
        <fullName evidence="2">UPF0102 protein DC082_08920</fullName>
    </recommendedName>
</protein>
<dbReference type="InterPro" id="IPR011856">
    <property type="entry name" value="tRNA_endonuc-like_dom_sf"/>
</dbReference>
<dbReference type="Proteomes" id="UP000244948">
    <property type="component" value="Unassembled WGS sequence"/>
</dbReference>
<dbReference type="PANTHER" id="PTHR34039">
    <property type="entry name" value="UPF0102 PROTEIN YRAN"/>
    <property type="match status" value="1"/>
</dbReference>
<dbReference type="AlphaFoldDB" id="A0A2U2AJ72"/>
<dbReference type="Gene3D" id="3.40.1350.10">
    <property type="match status" value="1"/>
</dbReference>
<evidence type="ECO:0000256" key="2">
    <source>
        <dbReference type="HAMAP-Rule" id="MF_00048"/>
    </source>
</evidence>
<evidence type="ECO:0000256" key="1">
    <source>
        <dbReference type="ARBA" id="ARBA00006738"/>
    </source>
</evidence>
<dbReference type="Pfam" id="PF02021">
    <property type="entry name" value="UPF0102"/>
    <property type="match status" value="1"/>
</dbReference>
<reference evidence="3 4" key="1">
    <citation type="journal article" date="2018" name="Genome Announc.">
        <title>Ignatzschineria cameli sp. nov., isolated from necrotic foot tissue of dromedaries (Camelus dromedarius) and associated maggots (Wohlfahrtia species) in Dubai.</title>
        <authorList>
            <person name="Tsang C.C."/>
            <person name="Tang J.Y."/>
            <person name="Fong J.Y."/>
            <person name="Kinne J."/>
            <person name="Lee H.H."/>
            <person name="Joseph M."/>
            <person name="Jose S."/>
            <person name="Schuster R.K."/>
            <person name="Tang Y."/>
            <person name="Sivakumar S."/>
            <person name="Chen J.H."/>
            <person name="Teng J.L."/>
            <person name="Lau S.K."/>
            <person name="Wernery U."/>
            <person name="Woo P.C."/>
        </authorList>
    </citation>
    <scope>NUCLEOTIDE SEQUENCE [LARGE SCALE GENOMIC DNA]</scope>
    <source>
        <strain evidence="3 4">KCTC 22643</strain>
    </source>
</reference>
<evidence type="ECO:0000313" key="3">
    <source>
        <dbReference type="EMBL" id="PWD82721.1"/>
    </source>
</evidence>
<gene>
    <name evidence="3" type="ORF">DC082_08920</name>
</gene>
<dbReference type="InterPro" id="IPR011335">
    <property type="entry name" value="Restrct_endonuc-II-like"/>
</dbReference>
<dbReference type="GO" id="GO:0003676">
    <property type="term" value="F:nucleic acid binding"/>
    <property type="evidence" value="ECO:0007669"/>
    <property type="project" value="InterPro"/>
</dbReference>
<name>A0A2U2AJ72_9GAMM</name>
<keyword evidence="4" id="KW-1185">Reference proteome</keyword>
<organism evidence="3 4">
    <name type="scientific">Ignatzschineria indica</name>
    <dbReference type="NCBI Taxonomy" id="472583"/>
    <lineage>
        <taxon>Bacteria</taxon>
        <taxon>Pseudomonadati</taxon>
        <taxon>Pseudomonadota</taxon>
        <taxon>Gammaproteobacteria</taxon>
        <taxon>Cardiobacteriales</taxon>
        <taxon>Ignatzschineriaceae</taxon>
        <taxon>Ignatzschineria</taxon>
    </lineage>
</organism>
<dbReference type="PANTHER" id="PTHR34039:SF1">
    <property type="entry name" value="UPF0102 PROTEIN YRAN"/>
    <property type="match status" value="1"/>
</dbReference>
<dbReference type="EMBL" id="QEWR01000004">
    <property type="protein sequence ID" value="PWD82721.1"/>
    <property type="molecule type" value="Genomic_DNA"/>
</dbReference>
<comment type="similarity">
    <text evidence="1 2">Belongs to the UPF0102 family.</text>
</comment>
<accession>A0A2U2AJ72</accession>
<evidence type="ECO:0000313" key="4">
    <source>
        <dbReference type="Proteomes" id="UP000244948"/>
    </source>
</evidence>
<dbReference type="SUPFAM" id="SSF52980">
    <property type="entry name" value="Restriction endonuclease-like"/>
    <property type="match status" value="1"/>
</dbReference>
<proteinExistence type="inferred from homology"/>
<sequence length="124" mass="14680">MLKMTNSKIQGNKGEKIAQNYLLKRDCEIIKQNFHSRYGEIDIIALEAADHPQEKCLLFIEVKYRRNEYFATAADAITPQKQERMRLTIETYLQQYPTDLPLRIDLITIVGEEPYKIEWLKNIF</sequence>
<comment type="caution">
    <text evidence="3">The sequence shown here is derived from an EMBL/GenBank/DDBJ whole genome shotgun (WGS) entry which is preliminary data.</text>
</comment>
<dbReference type="HAMAP" id="MF_00048">
    <property type="entry name" value="UPF0102"/>
    <property type="match status" value="1"/>
</dbReference>
<dbReference type="NCBIfam" id="NF009150">
    <property type="entry name" value="PRK12497.1-3"/>
    <property type="match status" value="1"/>
</dbReference>